<dbReference type="HOGENOM" id="CLU_2305022_0_0_10"/>
<dbReference type="EMBL" id="CP003879">
    <property type="protein sequence ID" value="AFU69950.1"/>
    <property type="molecule type" value="Genomic_DNA"/>
</dbReference>
<protein>
    <submittedName>
        <fullName evidence="1">Uncharacterized protein</fullName>
    </submittedName>
</protein>
<reference evidence="1" key="2">
    <citation type="submission" date="2012-09" db="EMBL/GenBank/DDBJ databases">
        <title>The complete sequence of Psychroflexus torquis an extreme psychrophile from sea-ice that is stimulated by light.</title>
        <authorList>
            <person name="Feng S."/>
            <person name="Powell S.M."/>
            <person name="Bowman J.P."/>
        </authorList>
    </citation>
    <scope>NUCLEOTIDE SEQUENCE [LARGE SCALE GENOMIC DNA]</scope>
    <source>
        <strain evidence="1">ATCC 700755</strain>
    </source>
</reference>
<name>K4IWX1_PSYTT</name>
<keyword evidence="2" id="KW-1185">Reference proteome</keyword>
<dbReference type="Proteomes" id="UP000008514">
    <property type="component" value="Chromosome"/>
</dbReference>
<evidence type="ECO:0000313" key="2">
    <source>
        <dbReference type="Proteomes" id="UP000008514"/>
    </source>
</evidence>
<dbReference type="eggNOG" id="ENOG5033Z4I">
    <property type="taxonomic scope" value="Bacteria"/>
</dbReference>
<dbReference type="AlphaFoldDB" id="K4IWX1"/>
<evidence type="ECO:0000313" key="1">
    <source>
        <dbReference type="EMBL" id="AFU69950.1"/>
    </source>
</evidence>
<accession>K4IWX1</accession>
<gene>
    <name evidence="1" type="ordered locus">P700755_003306</name>
</gene>
<sequence length="119" mass="13736">MQFVKLAHYLYFSMYCIIQKAMGKVRLENINKKYLSNKDKSKKATAVEFRIVEDKLDLSLLSWIAAKGTKKGFERAKRIANEVIIVQNGKLIRKRSGKPYQVISKIEERRVVVGKTTSL</sequence>
<organism evidence="1 2">
    <name type="scientific">Psychroflexus torquis (strain ATCC 700755 / CIP 106069 / ACAM 623)</name>
    <dbReference type="NCBI Taxonomy" id="313595"/>
    <lineage>
        <taxon>Bacteria</taxon>
        <taxon>Pseudomonadati</taxon>
        <taxon>Bacteroidota</taxon>
        <taxon>Flavobacteriia</taxon>
        <taxon>Flavobacteriales</taxon>
        <taxon>Flavobacteriaceae</taxon>
        <taxon>Psychroflexus</taxon>
    </lineage>
</organism>
<reference evidence="1" key="1">
    <citation type="submission" date="2006-03" db="EMBL/GenBank/DDBJ databases">
        <authorList>
            <person name="Bowman J."/>
            <person name="Ferriera S."/>
            <person name="Johnson J."/>
            <person name="Kravitz S."/>
            <person name="Halpern A."/>
            <person name="Remington K."/>
            <person name="Beeson K."/>
            <person name="Tran B."/>
            <person name="Rogers Y.-H."/>
            <person name="Friedman R."/>
            <person name="Venter J.C."/>
        </authorList>
    </citation>
    <scope>NUCLEOTIDE SEQUENCE [LARGE SCALE GENOMIC DNA]</scope>
    <source>
        <strain evidence="1">ATCC 700755</strain>
    </source>
</reference>
<proteinExistence type="predicted"/>
<dbReference type="RefSeq" id="WP_015025498.1">
    <property type="nucleotide sequence ID" value="NC_018721.1"/>
</dbReference>
<dbReference type="KEGG" id="ptq:P700755_003306"/>